<reference evidence="1" key="2">
    <citation type="submission" date="2025-08" db="UniProtKB">
        <authorList>
            <consortium name="Ensembl"/>
        </authorList>
    </citation>
    <scope>IDENTIFICATION</scope>
</reference>
<dbReference type="AlphaFoldDB" id="A0A8C5D538"/>
<evidence type="ECO:0000313" key="1">
    <source>
        <dbReference type="Ensembl" id="ENSGWIP00000002146.1"/>
    </source>
</evidence>
<proteinExistence type="predicted"/>
<dbReference type="Ensembl" id="ENSGWIT00000002310.1">
    <property type="protein sequence ID" value="ENSGWIP00000002146.1"/>
    <property type="gene ID" value="ENSGWIG00000001178.1"/>
</dbReference>
<reference evidence="1" key="1">
    <citation type="submission" date="2020-06" db="EMBL/GenBank/DDBJ databases">
        <authorList>
            <consortium name="Wellcome Sanger Institute Data Sharing"/>
        </authorList>
    </citation>
    <scope>NUCLEOTIDE SEQUENCE [LARGE SCALE GENOMIC DNA]</scope>
</reference>
<name>A0A8C5D538_GOUWI</name>
<reference evidence="1" key="3">
    <citation type="submission" date="2025-09" db="UniProtKB">
        <authorList>
            <consortium name="Ensembl"/>
        </authorList>
    </citation>
    <scope>IDENTIFICATION</scope>
</reference>
<accession>A0A8C5D538</accession>
<evidence type="ECO:0000313" key="2">
    <source>
        <dbReference type="Proteomes" id="UP000694680"/>
    </source>
</evidence>
<organism evidence="1 2">
    <name type="scientific">Gouania willdenowi</name>
    <name type="common">Blunt-snouted clingfish</name>
    <name type="synonym">Lepadogaster willdenowi</name>
    <dbReference type="NCBI Taxonomy" id="441366"/>
    <lineage>
        <taxon>Eukaryota</taxon>
        <taxon>Metazoa</taxon>
        <taxon>Chordata</taxon>
        <taxon>Craniata</taxon>
        <taxon>Vertebrata</taxon>
        <taxon>Euteleostomi</taxon>
        <taxon>Actinopterygii</taxon>
        <taxon>Neopterygii</taxon>
        <taxon>Teleostei</taxon>
        <taxon>Neoteleostei</taxon>
        <taxon>Acanthomorphata</taxon>
        <taxon>Ovalentaria</taxon>
        <taxon>Blenniimorphae</taxon>
        <taxon>Blenniiformes</taxon>
        <taxon>Gobiesocoidei</taxon>
        <taxon>Gobiesocidae</taxon>
        <taxon>Gobiesocinae</taxon>
        <taxon>Gouania</taxon>
    </lineage>
</organism>
<protein>
    <submittedName>
        <fullName evidence="1">Uncharacterized protein</fullName>
    </submittedName>
</protein>
<dbReference type="Proteomes" id="UP000694680">
    <property type="component" value="Chromosome 2"/>
</dbReference>
<sequence>VVLFQEILVMLSESVWWSEHSSALNIWVISDHDTVFPPTGCSARTLKPQILHIYPLFLICESKYLLFPTTFFTTFTPPVTHTNSASLNTCPALMRRNCFISFPNYPENDFLCLAYLEFASSSHHFGHN</sequence>
<keyword evidence="2" id="KW-1185">Reference proteome</keyword>